<dbReference type="OrthoDB" id="9782992at2"/>
<dbReference type="InterPro" id="IPR036249">
    <property type="entry name" value="Thioredoxin-like_sf"/>
</dbReference>
<dbReference type="InterPro" id="IPR004046">
    <property type="entry name" value="GST_C"/>
</dbReference>
<comment type="caution">
    <text evidence="3">The sequence shown here is derived from an EMBL/GenBank/DDBJ whole genome shotgun (WGS) entry which is preliminary data.</text>
</comment>
<dbReference type="PANTHER" id="PTHR44051:SF8">
    <property type="entry name" value="GLUTATHIONE S-TRANSFERASE GSTA"/>
    <property type="match status" value="1"/>
</dbReference>
<dbReference type="Gene3D" id="3.40.30.10">
    <property type="entry name" value="Glutaredoxin"/>
    <property type="match status" value="1"/>
</dbReference>
<dbReference type="RefSeq" id="WP_044181202.1">
    <property type="nucleotide sequence ID" value="NZ_JMCB01000001.1"/>
</dbReference>
<dbReference type="PANTHER" id="PTHR44051">
    <property type="entry name" value="GLUTATHIONE S-TRANSFERASE-RELATED"/>
    <property type="match status" value="1"/>
</dbReference>
<dbReference type="SUPFAM" id="SSF52833">
    <property type="entry name" value="Thioredoxin-like"/>
    <property type="match status" value="1"/>
</dbReference>
<dbReference type="GO" id="GO:0016740">
    <property type="term" value="F:transferase activity"/>
    <property type="evidence" value="ECO:0007669"/>
    <property type="project" value="UniProtKB-KW"/>
</dbReference>
<evidence type="ECO:0000313" key="3">
    <source>
        <dbReference type="EMBL" id="KFE72185.1"/>
    </source>
</evidence>
<evidence type="ECO:0000259" key="1">
    <source>
        <dbReference type="PROSITE" id="PS50404"/>
    </source>
</evidence>
<dbReference type="SFLD" id="SFLDS00019">
    <property type="entry name" value="Glutathione_Transferase_(cytos"/>
    <property type="match status" value="1"/>
</dbReference>
<evidence type="ECO:0000259" key="2">
    <source>
        <dbReference type="PROSITE" id="PS50405"/>
    </source>
</evidence>
<dbReference type="Proteomes" id="UP000028725">
    <property type="component" value="Unassembled WGS sequence"/>
</dbReference>
<dbReference type="Gene3D" id="1.20.1050.10">
    <property type="match status" value="1"/>
</dbReference>
<proteinExistence type="predicted"/>
<dbReference type="PROSITE" id="PS50405">
    <property type="entry name" value="GST_CTER"/>
    <property type="match status" value="1"/>
</dbReference>
<dbReference type="Pfam" id="PF13417">
    <property type="entry name" value="GST_N_3"/>
    <property type="match status" value="1"/>
</dbReference>
<feature type="domain" description="GST C-terminal" evidence="2">
    <location>
        <begin position="93"/>
        <end position="212"/>
    </location>
</feature>
<dbReference type="STRING" id="394096.DB31_0446"/>
<keyword evidence="4" id="KW-1185">Reference proteome</keyword>
<reference evidence="3 4" key="1">
    <citation type="submission" date="2014-04" db="EMBL/GenBank/DDBJ databases">
        <title>Genome assembly of Hyalangium minutum DSM 14724.</title>
        <authorList>
            <person name="Sharma G."/>
            <person name="Subramanian S."/>
        </authorList>
    </citation>
    <scope>NUCLEOTIDE SEQUENCE [LARGE SCALE GENOMIC DNA]</scope>
    <source>
        <strain evidence="3 4">DSM 14724</strain>
    </source>
</reference>
<accession>A0A085WWX2</accession>
<protein>
    <submittedName>
        <fullName evidence="3">Glutathione S-transferase</fullName>
    </submittedName>
</protein>
<dbReference type="InterPro" id="IPR036282">
    <property type="entry name" value="Glutathione-S-Trfase_C_sf"/>
</dbReference>
<gene>
    <name evidence="3" type="ORF">DB31_0446</name>
</gene>
<feature type="domain" description="GST N-terminal" evidence="1">
    <location>
        <begin position="1"/>
        <end position="83"/>
    </location>
</feature>
<dbReference type="SUPFAM" id="SSF47616">
    <property type="entry name" value="GST C-terminal domain-like"/>
    <property type="match status" value="1"/>
</dbReference>
<name>A0A085WWX2_9BACT</name>
<sequence>MALTLYYHPFSSYCWKALIALHENNVPFTARTIDLSNEKEAAELKALWPIGKFPVLQDSSRNHIVPESSIIIEYVDQHYPGKVPLIPADRDLARQTRMRDRFFDFYVMDQASKIITDHFRPAGKNDSHGVELARKALARAYDMIEKDMANKTWAMGDSFTLADIAASPALFYADLVEPLASRHKNAAAYLDRLMKRPVFIKVLKDALAVLPPGFPYDAQFKASLQRLAA</sequence>
<keyword evidence="3" id="KW-0808">Transferase</keyword>
<dbReference type="InterPro" id="IPR004045">
    <property type="entry name" value="Glutathione_S-Trfase_N"/>
</dbReference>
<dbReference type="Pfam" id="PF00043">
    <property type="entry name" value="GST_C"/>
    <property type="match status" value="1"/>
</dbReference>
<dbReference type="InterPro" id="IPR040079">
    <property type="entry name" value="Glutathione_S-Trfase"/>
</dbReference>
<dbReference type="EMBL" id="JMCB01000001">
    <property type="protein sequence ID" value="KFE72185.1"/>
    <property type="molecule type" value="Genomic_DNA"/>
</dbReference>
<organism evidence="3 4">
    <name type="scientific">Hyalangium minutum</name>
    <dbReference type="NCBI Taxonomy" id="394096"/>
    <lineage>
        <taxon>Bacteria</taxon>
        <taxon>Pseudomonadati</taxon>
        <taxon>Myxococcota</taxon>
        <taxon>Myxococcia</taxon>
        <taxon>Myxococcales</taxon>
        <taxon>Cystobacterineae</taxon>
        <taxon>Archangiaceae</taxon>
        <taxon>Hyalangium</taxon>
    </lineage>
</organism>
<dbReference type="SFLD" id="SFLDG00358">
    <property type="entry name" value="Main_(cytGST)"/>
    <property type="match status" value="1"/>
</dbReference>
<dbReference type="CDD" id="cd00570">
    <property type="entry name" value="GST_N_family"/>
    <property type="match status" value="1"/>
</dbReference>
<dbReference type="PROSITE" id="PS50404">
    <property type="entry name" value="GST_NTER"/>
    <property type="match status" value="1"/>
</dbReference>
<dbReference type="AlphaFoldDB" id="A0A085WWX2"/>
<dbReference type="InterPro" id="IPR010987">
    <property type="entry name" value="Glutathione-S-Trfase_C-like"/>
</dbReference>
<evidence type="ECO:0000313" key="4">
    <source>
        <dbReference type="Proteomes" id="UP000028725"/>
    </source>
</evidence>